<accession>A0A0M1P7L0</accession>
<dbReference type="PANTHER" id="PTHR47371:SF3">
    <property type="entry name" value="PHOSPHOGLYCEROL TRANSFERASE I"/>
    <property type="match status" value="1"/>
</dbReference>
<keyword evidence="15" id="KW-1185">Reference proteome</keyword>
<dbReference type="RefSeq" id="WP_054403401.1">
    <property type="nucleotide sequence ID" value="NZ_LIUT01000001.1"/>
</dbReference>
<feature type="transmembrane region" description="Helical" evidence="12">
    <location>
        <begin position="175"/>
        <end position="195"/>
    </location>
</feature>
<reference evidence="15" key="1">
    <citation type="submission" date="2015-08" db="EMBL/GenBank/DDBJ databases">
        <title>Genome sequencing project for genomic taxonomy and phylogenomics of Bacillus-like bacteria.</title>
        <authorList>
            <person name="Liu B."/>
            <person name="Wang J."/>
            <person name="Zhu Y."/>
            <person name="Liu G."/>
            <person name="Chen Q."/>
            <person name="Chen Z."/>
            <person name="Lan J."/>
            <person name="Che J."/>
            <person name="Ge C."/>
            <person name="Shi H."/>
            <person name="Pan Z."/>
            <person name="Liu X."/>
        </authorList>
    </citation>
    <scope>NUCLEOTIDE SEQUENCE [LARGE SCALE GENOMIC DNA]</scope>
    <source>
        <strain evidence="15">FJAT-22460</strain>
    </source>
</reference>
<comment type="subcellular location">
    <subcellularLocation>
        <location evidence="1">Cell membrane</location>
        <topology evidence="1">Multi-pass membrane protein</topology>
    </subcellularLocation>
</comment>
<evidence type="ECO:0000256" key="4">
    <source>
        <dbReference type="ARBA" id="ARBA00022475"/>
    </source>
</evidence>
<dbReference type="Proteomes" id="UP000036932">
    <property type="component" value="Unassembled WGS sequence"/>
</dbReference>
<dbReference type="Gene3D" id="3.40.720.10">
    <property type="entry name" value="Alkaline Phosphatase, subunit A"/>
    <property type="match status" value="1"/>
</dbReference>
<dbReference type="AlphaFoldDB" id="A0A0M1P7L0"/>
<protein>
    <submittedName>
        <fullName evidence="14">Phosphoglycerol transferase</fullName>
    </submittedName>
</protein>
<feature type="binding site" evidence="11">
    <location>
        <position position="501"/>
    </location>
    <ligand>
        <name>Mn(2+)</name>
        <dbReference type="ChEBI" id="CHEBI:29035"/>
    </ligand>
</feature>
<dbReference type="SUPFAM" id="SSF53649">
    <property type="entry name" value="Alkaline phosphatase-like"/>
    <property type="match status" value="1"/>
</dbReference>
<dbReference type="GO" id="GO:0046872">
    <property type="term" value="F:metal ion binding"/>
    <property type="evidence" value="ECO:0007669"/>
    <property type="project" value="UniProtKB-KW"/>
</dbReference>
<keyword evidence="7 8" id="KW-0472">Membrane</keyword>
<evidence type="ECO:0000256" key="10">
    <source>
        <dbReference type="PIRSR" id="PIRSR005091-2"/>
    </source>
</evidence>
<dbReference type="PATRIC" id="fig|1705565.3.peg.5271"/>
<evidence type="ECO:0000256" key="5">
    <source>
        <dbReference type="ARBA" id="ARBA00022692"/>
    </source>
</evidence>
<dbReference type="PIRSF" id="PIRSF005091">
    <property type="entry name" value="Mmb_sulf_HI1246"/>
    <property type="match status" value="1"/>
</dbReference>
<feature type="transmembrane region" description="Helical" evidence="12">
    <location>
        <begin position="133"/>
        <end position="151"/>
    </location>
</feature>
<feature type="binding site" evidence="10">
    <location>
        <position position="441"/>
    </location>
    <ligand>
        <name>substrate</name>
    </ligand>
</feature>
<dbReference type="GO" id="GO:0005886">
    <property type="term" value="C:plasma membrane"/>
    <property type="evidence" value="ECO:0007669"/>
    <property type="project" value="UniProtKB-SubCell"/>
</dbReference>
<feature type="transmembrane region" description="Helical" evidence="12">
    <location>
        <begin position="81"/>
        <end position="102"/>
    </location>
</feature>
<evidence type="ECO:0000256" key="11">
    <source>
        <dbReference type="PIRSR" id="PIRSR005091-3"/>
    </source>
</evidence>
<comment type="caution">
    <text evidence="14">The sequence shown here is derived from an EMBL/GenBank/DDBJ whole genome shotgun (WGS) entry which is preliminary data.</text>
</comment>
<dbReference type="OrthoDB" id="5901192at2"/>
<evidence type="ECO:0000256" key="9">
    <source>
        <dbReference type="PIRSR" id="PIRSR005091-1"/>
    </source>
</evidence>
<keyword evidence="6 12" id="KW-1133">Transmembrane helix</keyword>
<dbReference type="Gene3D" id="3.30.1120.170">
    <property type="match status" value="1"/>
</dbReference>
<dbReference type="EMBL" id="LIUT01000001">
    <property type="protein sequence ID" value="KOR90473.1"/>
    <property type="molecule type" value="Genomic_DNA"/>
</dbReference>
<proteinExistence type="inferred from homology"/>
<dbReference type="InterPro" id="IPR000917">
    <property type="entry name" value="Sulfatase_N"/>
</dbReference>
<feature type="transmembrane region" description="Helical" evidence="12">
    <location>
        <begin position="55"/>
        <end position="74"/>
    </location>
</feature>
<feature type="active site" evidence="9">
    <location>
        <position position="328"/>
    </location>
</feature>
<organism evidence="14 15">
    <name type="scientific">Paenibacillus solani</name>
    <dbReference type="NCBI Taxonomy" id="1705565"/>
    <lineage>
        <taxon>Bacteria</taxon>
        <taxon>Bacillati</taxon>
        <taxon>Bacillota</taxon>
        <taxon>Bacilli</taxon>
        <taxon>Bacillales</taxon>
        <taxon>Paenibacillaceae</taxon>
        <taxon>Paenibacillus</taxon>
    </lineage>
</organism>
<evidence type="ECO:0000256" key="7">
    <source>
        <dbReference type="ARBA" id="ARBA00023136"/>
    </source>
</evidence>
<feature type="domain" description="Sulfatase N-terminal" evidence="13">
    <location>
        <begin position="278"/>
        <end position="565"/>
    </location>
</feature>
<evidence type="ECO:0000256" key="12">
    <source>
        <dbReference type="SAM" id="Phobius"/>
    </source>
</evidence>
<keyword evidence="14" id="KW-0808">Transferase</keyword>
<evidence type="ECO:0000256" key="2">
    <source>
        <dbReference type="ARBA" id="ARBA00004936"/>
    </source>
</evidence>
<evidence type="ECO:0000256" key="6">
    <source>
        <dbReference type="ARBA" id="ARBA00022989"/>
    </source>
</evidence>
<feature type="binding site" evidence="11">
    <location>
        <position position="286"/>
    </location>
    <ligand>
        <name>Mn(2+)</name>
        <dbReference type="ChEBI" id="CHEBI:29035"/>
    </ligand>
</feature>
<feature type="binding site" evidence="11">
    <location>
        <position position="328"/>
    </location>
    <ligand>
        <name>Mn(2+)</name>
        <dbReference type="ChEBI" id="CHEBI:29035"/>
    </ligand>
</feature>
<keyword evidence="10" id="KW-0464">Manganese</keyword>
<dbReference type="InterPro" id="IPR017850">
    <property type="entry name" value="Alkaline_phosphatase_core_sf"/>
</dbReference>
<keyword evidence="5 12" id="KW-0812">Transmembrane</keyword>
<comment type="pathway">
    <text evidence="2">Cell wall biogenesis; lipoteichoic acid biosynthesis.</text>
</comment>
<feature type="binding site" evidence="11">
    <location>
        <position position="500"/>
    </location>
    <ligand>
        <name>Mn(2+)</name>
        <dbReference type="ChEBI" id="CHEBI:29035"/>
    </ligand>
</feature>
<dbReference type="Pfam" id="PF00884">
    <property type="entry name" value="Sulfatase"/>
    <property type="match status" value="1"/>
</dbReference>
<evidence type="ECO:0000256" key="3">
    <source>
        <dbReference type="ARBA" id="ARBA00009983"/>
    </source>
</evidence>
<dbReference type="InterPro" id="IPR012160">
    <property type="entry name" value="LtaS-like"/>
</dbReference>
<dbReference type="InterPro" id="IPR050448">
    <property type="entry name" value="OpgB/LTA_synthase_biosynth"/>
</dbReference>
<keyword evidence="4 8" id="KW-1003">Cell membrane</keyword>
<evidence type="ECO:0000313" key="15">
    <source>
        <dbReference type="Proteomes" id="UP000036932"/>
    </source>
</evidence>
<dbReference type="GO" id="GO:0016740">
    <property type="term" value="F:transferase activity"/>
    <property type="evidence" value="ECO:0007669"/>
    <property type="project" value="UniProtKB-KW"/>
</dbReference>
<sequence length="664" mass="76062">MRSSPSWTDIQSRVSKGLHYRYTAYPLFLILMMYKLIMLDHQLHIANMKLDQADYVIAVGSLLLISFWTLWLPARGRLVSLTLLNLVWTGIVYADLIYYRYFDDFITVPVLMQAGQVGSLGDSIRSLVHGVDLLFFIDWLLIVPFTAAIVFRKRKRAFIANGFPGEYRQQRRARVLRRLVTGTLALILGIAMTFVPIKRASDTWAVGLFEGNWWNITLYNVTGLIGFHGYDMYRYGRDHLLGQPKLAEEETEQVKAWFDAKRAVPAGTDAMFGKYKGSNVIMIQTEAFMNFVIGQSIEGQEITPNFNQLMKDSMYFSNFYHQTGQGRTSDADFVTHSSLLPLPTGSVFTRYADRKYDTLPEILKEQGYAANAFHAYDSSFWNRTTMYREMKYDRFFSKKDFEMTDVQGWSLSDKAFFAQSLSYMKDIQQPFYSFLITLTSHHPYYVPKDGRKLDTGEFEGTIFGNYLQSIHYVDEAFGQFVDQMKQQGLWDNTILIIYGDHDNSIKDQPDYEKFLGRKLNALDMEQIMNQVPLLIRLPDGGNAGVYPEAAGMMNVTPSILHLLGVSSEPYYWIGSQLFDERPRLIPLRSGAFSDENVFYLPSETAGLEGGTCYDLATRQPTDIQACREGYDETQKELKISDQVITYDLLKQFKASGGGERGETK</sequence>
<keyword evidence="10" id="KW-0479">Metal-binding</keyword>
<gene>
    <name evidence="14" type="ORF">AM231_15945</name>
</gene>
<evidence type="ECO:0000256" key="8">
    <source>
        <dbReference type="PIRNR" id="PIRNR005091"/>
    </source>
</evidence>
<dbReference type="CDD" id="cd16015">
    <property type="entry name" value="LTA_synthase"/>
    <property type="match status" value="1"/>
</dbReference>
<comment type="similarity">
    <text evidence="3 8">Belongs to the LTA synthase family.</text>
</comment>
<evidence type="ECO:0000256" key="1">
    <source>
        <dbReference type="ARBA" id="ARBA00004651"/>
    </source>
</evidence>
<name>A0A0M1P7L0_9BACL</name>
<evidence type="ECO:0000259" key="13">
    <source>
        <dbReference type="Pfam" id="PF00884"/>
    </source>
</evidence>
<feature type="transmembrane region" description="Helical" evidence="12">
    <location>
        <begin position="20"/>
        <end position="39"/>
    </location>
</feature>
<evidence type="ECO:0000313" key="14">
    <source>
        <dbReference type="EMBL" id="KOR90473.1"/>
    </source>
</evidence>
<dbReference type="PANTHER" id="PTHR47371">
    <property type="entry name" value="LIPOTEICHOIC ACID SYNTHASE"/>
    <property type="match status" value="1"/>
</dbReference>